<dbReference type="InterPro" id="IPR002881">
    <property type="entry name" value="DUF58"/>
</dbReference>
<feature type="domain" description="DUF58" evidence="1">
    <location>
        <begin position="198"/>
        <end position="366"/>
    </location>
</feature>
<evidence type="ECO:0000259" key="1">
    <source>
        <dbReference type="Pfam" id="PF01882"/>
    </source>
</evidence>
<organism evidence="2 3">
    <name type="scientific">Salarchaeum japonicum</name>
    <dbReference type="NCBI Taxonomy" id="555573"/>
    <lineage>
        <taxon>Archaea</taxon>
        <taxon>Methanobacteriati</taxon>
        <taxon>Methanobacteriota</taxon>
        <taxon>Stenosarchaea group</taxon>
        <taxon>Halobacteria</taxon>
        <taxon>Halobacteriales</taxon>
        <taxon>Halobacteriaceae</taxon>
    </lineage>
</organism>
<comment type="caution">
    <text evidence="2">The sequence shown here is derived from an EMBL/GenBank/DDBJ whole genome shotgun (WGS) entry which is preliminary data.</text>
</comment>
<dbReference type="PANTHER" id="PTHR33608:SF6">
    <property type="entry name" value="BLL2464 PROTEIN"/>
    <property type="match status" value="1"/>
</dbReference>
<evidence type="ECO:0000313" key="2">
    <source>
        <dbReference type="EMBL" id="GAA0652827.1"/>
    </source>
</evidence>
<accession>A0AAV3T227</accession>
<dbReference type="EMBL" id="BAAADU010000002">
    <property type="protein sequence ID" value="GAA0652827.1"/>
    <property type="molecule type" value="Genomic_DNA"/>
</dbReference>
<evidence type="ECO:0000313" key="3">
    <source>
        <dbReference type="Proteomes" id="UP001500194"/>
    </source>
</evidence>
<proteinExistence type="predicted"/>
<name>A0AAV3T227_9EURY</name>
<gene>
    <name evidence="2" type="ORF">GCM10009019_15110</name>
</gene>
<protein>
    <submittedName>
        <fullName evidence="2">DUF58 domain-containing protein</fullName>
    </submittedName>
</protein>
<keyword evidence="3" id="KW-1185">Reference proteome</keyword>
<sequence length="421" mass="45048">MRRETERWRGIAAVTFLAAAVALLFTAPGALLVGVVGGAYAGYARFDAAPTPDLSVEREVSETDPARGDEVAVTVTVRNDGGFLPDLRLVDGVPDALDVTEGSPRLATALRAGKEARFSYRVEASRGDHAFDGLTVVARDAAGSAEVETTVEADGDTAVRCVPELDDIGGFPLRAQATRHVGRLTTNEGGTGVEFHATREYRRGDPLSRLDWRRLARTGELATVEFREERAGTVVLVVDTRLEAYVAGPDEAAAVERSVGAAGAIADSLLDAGDRVGLASYGPRRAWLPPGLGRDHRQRLRRTLALDDAFAPLPPTDPFFSRTTLTRLLGRLPSNAQVVCLTPLVDDGVAAFARQLDAHGHAVTVVSPDPTDGSGVGEALARVERRLRVRDVRRAGIRVLDWEAGTPLTVALATAERRWRA</sequence>
<dbReference type="Pfam" id="PF01882">
    <property type="entry name" value="DUF58"/>
    <property type="match status" value="1"/>
</dbReference>
<dbReference type="AlphaFoldDB" id="A0AAV3T227"/>
<dbReference type="Proteomes" id="UP001500194">
    <property type="component" value="Unassembled WGS sequence"/>
</dbReference>
<dbReference type="RefSeq" id="WP_227260804.1">
    <property type="nucleotide sequence ID" value="NZ_BAAADU010000002.1"/>
</dbReference>
<dbReference type="GeneID" id="68573813"/>
<dbReference type="PANTHER" id="PTHR33608">
    <property type="entry name" value="BLL2464 PROTEIN"/>
    <property type="match status" value="1"/>
</dbReference>
<reference evidence="2 3" key="1">
    <citation type="journal article" date="2019" name="Int. J. Syst. Evol. Microbiol.">
        <title>The Global Catalogue of Microorganisms (GCM) 10K type strain sequencing project: providing services to taxonomists for standard genome sequencing and annotation.</title>
        <authorList>
            <consortium name="The Broad Institute Genomics Platform"/>
            <consortium name="The Broad Institute Genome Sequencing Center for Infectious Disease"/>
            <person name="Wu L."/>
            <person name="Ma J."/>
        </authorList>
    </citation>
    <scope>NUCLEOTIDE SEQUENCE [LARGE SCALE GENOMIC DNA]</scope>
    <source>
        <strain evidence="2 3">JCM 16327</strain>
    </source>
</reference>